<dbReference type="Proteomes" id="UP001165122">
    <property type="component" value="Unassembled WGS sequence"/>
</dbReference>
<gene>
    <name evidence="1" type="ORF">TrLO_g3724</name>
</gene>
<reference evidence="2" key="1">
    <citation type="journal article" date="2023" name="Commun. Biol.">
        <title>Genome analysis of Parmales, the sister group of diatoms, reveals the evolutionary specialization of diatoms from phago-mixotrophs to photoautotrophs.</title>
        <authorList>
            <person name="Ban H."/>
            <person name="Sato S."/>
            <person name="Yoshikawa S."/>
            <person name="Yamada K."/>
            <person name="Nakamura Y."/>
            <person name="Ichinomiya M."/>
            <person name="Sato N."/>
            <person name="Blanc-Mathieu R."/>
            <person name="Endo H."/>
            <person name="Kuwata A."/>
            <person name="Ogata H."/>
        </authorList>
    </citation>
    <scope>NUCLEOTIDE SEQUENCE [LARGE SCALE GENOMIC DNA]</scope>
    <source>
        <strain evidence="2">NIES 3700</strain>
    </source>
</reference>
<dbReference type="AlphaFoldDB" id="A0A9W7CDL6"/>
<sequence>MSVVSESLTGKSLLEVVETRFQDSNRQETVTRVVLSASFGEGSSAEKVSSLAQDAKQEAEKVDAANNSKITGGLIVISNSSIAAILEAPPKKIYSILNAFASSPLLSKVRILANVEDAPTRSFEHFGCYSANPPSEGDVDVSAEGPVSVASDILAKFQSNAFPEAGSSIVALSKTGFDVPSASRISSCSDCSAFPTLTEYLELFASPVSVEVESEMVWPLGSAVSWN</sequence>
<name>A0A9W7CDL6_9STRA</name>
<evidence type="ECO:0000313" key="1">
    <source>
        <dbReference type="EMBL" id="GMI06372.1"/>
    </source>
</evidence>
<dbReference type="OrthoDB" id="548795at2759"/>
<dbReference type="InterPro" id="IPR055308">
    <property type="entry name" value="TEX47-like"/>
</dbReference>
<keyword evidence="2" id="KW-1185">Reference proteome</keyword>
<dbReference type="EMBL" id="BRXW01000099">
    <property type="protein sequence ID" value="GMI06372.1"/>
    <property type="molecule type" value="Genomic_DNA"/>
</dbReference>
<evidence type="ECO:0000313" key="2">
    <source>
        <dbReference type="Proteomes" id="UP001165122"/>
    </source>
</evidence>
<comment type="caution">
    <text evidence="1">The sequence shown here is derived from an EMBL/GenBank/DDBJ whole genome shotgun (WGS) entry which is preliminary data.</text>
</comment>
<dbReference type="PANTHER" id="PTHR34035">
    <property type="entry name" value="TESTIS-EXPRESSED PROTEIN 47"/>
    <property type="match status" value="1"/>
</dbReference>
<proteinExistence type="predicted"/>
<organism evidence="1 2">
    <name type="scientific">Triparma laevis f. longispina</name>
    <dbReference type="NCBI Taxonomy" id="1714387"/>
    <lineage>
        <taxon>Eukaryota</taxon>
        <taxon>Sar</taxon>
        <taxon>Stramenopiles</taxon>
        <taxon>Ochrophyta</taxon>
        <taxon>Bolidophyceae</taxon>
        <taxon>Parmales</taxon>
        <taxon>Triparmaceae</taxon>
        <taxon>Triparma</taxon>
    </lineage>
</organism>
<protein>
    <submittedName>
        <fullName evidence="1">Uncharacterized protein</fullName>
    </submittedName>
</protein>
<accession>A0A9W7CDL6</accession>
<dbReference type="PANTHER" id="PTHR34035:SF1">
    <property type="entry name" value="TESTIS-EXPRESSED PROTEIN 47"/>
    <property type="match status" value="1"/>
</dbReference>